<dbReference type="InterPro" id="IPR036390">
    <property type="entry name" value="WH_DNA-bd_sf"/>
</dbReference>
<dbReference type="SUPFAM" id="SSF46785">
    <property type="entry name" value="Winged helix' DNA-binding domain"/>
    <property type="match status" value="1"/>
</dbReference>
<sequence>MSIEYQPLTREGLGVQIADAIREAIVEGRLMVDERLPGETELAERFGVSRATVREALKRLAAQNLIRTRRGPAGGAFVNRLSRDEAQETIVTVSRLMIGMNEIDFESAAEARFALEAACLPLAAKRREDEHLAAMRVEVAAQRDPEIDDEAFCASDVRFHCAVAEAAGNPMLAMQICGAVEAMQPLMNMLTYRLRDRKAVAALHEGMADALEARDAAAARARLDELAAYAATLAAARRARAG</sequence>
<dbReference type="CDD" id="cd07377">
    <property type="entry name" value="WHTH_GntR"/>
    <property type="match status" value="1"/>
</dbReference>
<dbReference type="SMART" id="SM00345">
    <property type="entry name" value="HTH_GNTR"/>
    <property type="match status" value="1"/>
</dbReference>
<keyword evidence="2 5" id="KW-0238">DNA-binding</keyword>
<dbReference type="InterPro" id="IPR000524">
    <property type="entry name" value="Tscrpt_reg_HTH_GntR"/>
</dbReference>
<dbReference type="Proteomes" id="UP000184066">
    <property type="component" value="Unassembled WGS sequence"/>
</dbReference>
<proteinExistence type="predicted"/>
<organism evidence="5 6">
    <name type="scientific">Oceanicella actignis</name>
    <dbReference type="NCBI Taxonomy" id="1189325"/>
    <lineage>
        <taxon>Bacteria</taxon>
        <taxon>Pseudomonadati</taxon>
        <taxon>Pseudomonadota</taxon>
        <taxon>Alphaproteobacteria</taxon>
        <taxon>Rhodobacterales</taxon>
        <taxon>Paracoccaceae</taxon>
        <taxon>Oceanicella</taxon>
    </lineage>
</organism>
<keyword evidence="6" id="KW-1185">Reference proteome</keyword>
<evidence type="ECO:0000313" key="6">
    <source>
        <dbReference type="Proteomes" id="UP000184066"/>
    </source>
</evidence>
<dbReference type="InterPro" id="IPR011711">
    <property type="entry name" value="GntR_C"/>
</dbReference>
<dbReference type="PROSITE" id="PS50949">
    <property type="entry name" value="HTH_GNTR"/>
    <property type="match status" value="1"/>
</dbReference>
<dbReference type="EMBL" id="FRDL01000003">
    <property type="protein sequence ID" value="SHN61612.1"/>
    <property type="molecule type" value="Genomic_DNA"/>
</dbReference>
<keyword evidence="1" id="KW-0805">Transcription regulation</keyword>
<dbReference type="OrthoDB" id="9028214at2"/>
<dbReference type="GO" id="GO:0003700">
    <property type="term" value="F:DNA-binding transcription factor activity"/>
    <property type="evidence" value="ECO:0007669"/>
    <property type="project" value="InterPro"/>
</dbReference>
<dbReference type="SUPFAM" id="SSF48008">
    <property type="entry name" value="GntR ligand-binding domain-like"/>
    <property type="match status" value="1"/>
</dbReference>
<accession>A0A1M7ST06</accession>
<dbReference type="PRINTS" id="PR00035">
    <property type="entry name" value="HTHGNTR"/>
</dbReference>
<dbReference type="InterPro" id="IPR036388">
    <property type="entry name" value="WH-like_DNA-bd_sf"/>
</dbReference>
<dbReference type="RefSeq" id="WP_072746769.1">
    <property type="nucleotide sequence ID" value="NZ_FOHL01000001.1"/>
</dbReference>
<dbReference type="STRING" id="1189325.SAMN04488119_101188"/>
<dbReference type="AlphaFoldDB" id="A0A1M7ST06"/>
<dbReference type="Gene3D" id="1.10.10.10">
    <property type="entry name" value="Winged helix-like DNA-binding domain superfamily/Winged helix DNA-binding domain"/>
    <property type="match status" value="1"/>
</dbReference>
<keyword evidence="3" id="KW-0804">Transcription</keyword>
<protein>
    <submittedName>
        <fullName evidence="5">DNA-binding transcriptional regulator, FadR family</fullName>
    </submittedName>
</protein>
<gene>
    <name evidence="5" type="ORF">SAMN05216200_103189</name>
</gene>
<evidence type="ECO:0000256" key="2">
    <source>
        <dbReference type="ARBA" id="ARBA00023125"/>
    </source>
</evidence>
<dbReference type="GO" id="GO:0003677">
    <property type="term" value="F:DNA binding"/>
    <property type="evidence" value="ECO:0007669"/>
    <property type="project" value="UniProtKB-KW"/>
</dbReference>
<dbReference type="Gene3D" id="1.20.120.530">
    <property type="entry name" value="GntR ligand-binding domain-like"/>
    <property type="match status" value="1"/>
</dbReference>
<feature type="domain" description="HTH gntR-type" evidence="4">
    <location>
        <begin position="11"/>
        <end position="81"/>
    </location>
</feature>
<dbReference type="Pfam" id="PF07729">
    <property type="entry name" value="FCD"/>
    <property type="match status" value="1"/>
</dbReference>
<dbReference type="PANTHER" id="PTHR43537:SF5">
    <property type="entry name" value="UXU OPERON TRANSCRIPTIONAL REGULATOR"/>
    <property type="match status" value="1"/>
</dbReference>
<dbReference type="PANTHER" id="PTHR43537">
    <property type="entry name" value="TRANSCRIPTIONAL REGULATOR, GNTR FAMILY"/>
    <property type="match status" value="1"/>
</dbReference>
<dbReference type="Pfam" id="PF00392">
    <property type="entry name" value="GntR"/>
    <property type="match status" value="1"/>
</dbReference>
<dbReference type="InterPro" id="IPR008920">
    <property type="entry name" value="TF_FadR/GntR_C"/>
</dbReference>
<evidence type="ECO:0000259" key="4">
    <source>
        <dbReference type="PROSITE" id="PS50949"/>
    </source>
</evidence>
<reference evidence="5 6" key="1">
    <citation type="submission" date="2016-12" db="EMBL/GenBank/DDBJ databases">
        <authorList>
            <person name="Song W.-J."/>
            <person name="Kurnit D.M."/>
        </authorList>
    </citation>
    <scope>NUCLEOTIDE SEQUENCE [LARGE SCALE GENOMIC DNA]</scope>
    <source>
        <strain evidence="5 6">CGMCC 1.10808</strain>
    </source>
</reference>
<evidence type="ECO:0000313" key="5">
    <source>
        <dbReference type="EMBL" id="SHN61612.1"/>
    </source>
</evidence>
<evidence type="ECO:0000256" key="1">
    <source>
        <dbReference type="ARBA" id="ARBA00023015"/>
    </source>
</evidence>
<dbReference type="SMART" id="SM00895">
    <property type="entry name" value="FCD"/>
    <property type="match status" value="1"/>
</dbReference>
<name>A0A1M7ST06_9RHOB</name>
<evidence type="ECO:0000256" key="3">
    <source>
        <dbReference type="ARBA" id="ARBA00023163"/>
    </source>
</evidence>